<dbReference type="Proteomes" id="UP000708347">
    <property type="component" value="Unassembled WGS sequence"/>
</dbReference>
<reference evidence="2 3" key="1">
    <citation type="submission" date="2019-05" db="EMBL/GenBank/DDBJ databases">
        <title>Mycolicibacterium sphagni ENV482 genome assembly.</title>
        <authorList>
            <person name="Chen W."/>
            <person name="Faulkner N.W."/>
            <person name="Hyman M.R."/>
        </authorList>
    </citation>
    <scope>NUCLEOTIDE SEQUENCE [LARGE SCALE GENOMIC DNA]</scope>
    <source>
        <strain evidence="2 3">ENV482</strain>
    </source>
</reference>
<keyword evidence="1" id="KW-0472">Membrane</keyword>
<protein>
    <recommendedName>
        <fullName evidence="4">Glycosyltransferase RgtA/B/C/D-like domain-containing protein</fullName>
    </recommendedName>
</protein>
<comment type="caution">
    <text evidence="2">The sequence shown here is derived from an EMBL/GenBank/DDBJ whole genome shotgun (WGS) entry which is preliminary data.</text>
</comment>
<feature type="transmembrane region" description="Helical" evidence="1">
    <location>
        <begin position="226"/>
        <end position="244"/>
    </location>
</feature>
<proteinExistence type="predicted"/>
<dbReference type="RefSeq" id="WP_174399724.1">
    <property type="nucleotide sequence ID" value="NZ_VBSB01000012.1"/>
</dbReference>
<evidence type="ECO:0000256" key="1">
    <source>
        <dbReference type="SAM" id="Phobius"/>
    </source>
</evidence>
<organism evidence="2 3">
    <name type="scientific">Mycolicibacterium sphagni</name>
    <dbReference type="NCBI Taxonomy" id="1786"/>
    <lineage>
        <taxon>Bacteria</taxon>
        <taxon>Bacillati</taxon>
        <taxon>Actinomycetota</taxon>
        <taxon>Actinomycetes</taxon>
        <taxon>Mycobacteriales</taxon>
        <taxon>Mycobacteriaceae</taxon>
        <taxon>Mycolicibacterium</taxon>
    </lineage>
</organism>
<evidence type="ECO:0008006" key="4">
    <source>
        <dbReference type="Google" id="ProtNLM"/>
    </source>
</evidence>
<feature type="transmembrane region" description="Helical" evidence="1">
    <location>
        <begin position="202"/>
        <end position="220"/>
    </location>
</feature>
<evidence type="ECO:0000313" key="3">
    <source>
        <dbReference type="Proteomes" id="UP000708347"/>
    </source>
</evidence>
<keyword evidence="1" id="KW-1133">Transmembrane helix</keyword>
<feature type="transmembrane region" description="Helical" evidence="1">
    <location>
        <begin position="375"/>
        <end position="395"/>
    </location>
</feature>
<feature type="transmembrane region" description="Helical" evidence="1">
    <location>
        <begin position="251"/>
        <end position="279"/>
    </location>
</feature>
<feature type="transmembrane region" description="Helical" evidence="1">
    <location>
        <begin position="98"/>
        <end position="118"/>
    </location>
</feature>
<keyword evidence="3" id="KW-1185">Reference proteome</keyword>
<gene>
    <name evidence="2" type="ORF">FEG63_20940</name>
</gene>
<keyword evidence="1" id="KW-0812">Transmembrane</keyword>
<sequence>MPWGLLPLGLPLGGLLLLACGALILPRPASQRLLAGAVLTLAGVVAAVVGLGAAGRLTGMLLLAVLAWATLAVLLVAHRRNVPWWRLPWRSAVSIETAPVLLVGLAAVVLAVVAASWLPVWQWDALGYHLPYVNFALQRGTFADVPADVAYLSSYPHIVEDAFIAWRALLPDDRLVELAHLMFGLLGALAIATIARQSGARTAHAVAAGAAWLTLPAVFLQLPSNYTDVASAALMLTAIAFILAPMGRPQVLLAGAAVGLFLGSKPNALVAGVLLLAVLTVRAVRAGQRGALAPAWLAALLLGAPTYALNIARHHNPVWPVRIDVGALHLPGTKALSALLESGAAAPHLDGPLLSRVVRSWATIVPPLPVFDMRIGGLGLVFLVALPFALARAVLTRSPAVWLCFAAALATPDPAVARYVLGFAGLVLAFAVPAVDRVGRRWRQAVFATVALAAAHGLWLAYPGLTGEGPPLSAYAHLTPEQRRAAVGADGPPGDFVAIMDHLPPGAITVFDSTMDLPYLAWPSDLSHRAIRLPDDVTPAQARDVLADPDVAVLMVGDDSVTGRIARADVRFRPSFSCGTAPCTVYLRR</sequence>
<name>A0ABX2K2Q5_9MYCO</name>
<accession>A0ABX2K2Q5</accession>
<evidence type="ECO:0000313" key="2">
    <source>
        <dbReference type="EMBL" id="NTY62015.1"/>
    </source>
</evidence>
<feature type="transmembrane region" description="Helical" evidence="1">
    <location>
        <begin position="291"/>
        <end position="312"/>
    </location>
</feature>
<dbReference type="EMBL" id="VBSB01000012">
    <property type="protein sequence ID" value="NTY62015.1"/>
    <property type="molecule type" value="Genomic_DNA"/>
</dbReference>
<feature type="transmembrane region" description="Helical" evidence="1">
    <location>
        <begin position="6"/>
        <end position="26"/>
    </location>
</feature>
<feature type="transmembrane region" description="Helical" evidence="1">
    <location>
        <begin position="415"/>
        <end position="433"/>
    </location>
</feature>
<feature type="transmembrane region" description="Helical" evidence="1">
    <location>
        <begin position="60"/>
        <end position="77"/>
    </location>
</feature>
<feature type="transmembrane region" description="Helical" evidence="1">
    <location>
        <begin position="445"/>
        <end position="462"/>
    </location>
</feature>
<feature type="transmembrane region" description="Helical" evidence="1">
    <location>
        <begin position="33"/>
        <end position="54"/>
    </location>
</feature>
<feature type="transmembrane region" description="Helical" evidence="1">
    <location>
        <begin position="178"/>
        <end position="195"/>
    </location>
</feature>